<dbReference type="Pfam" id="PF24731">
    <property type="entry name" value="DUF7683"/>
    <property type="match status" value="1"/>
</dbReference>
<dbReference type="InterPro" id="IPR056100">
    <property type="entry name" value="DUF7683"/>
</dbReference>
<dbReference type="AlphaFoldDB" id="A0A1N6TE76"/>
<feature type="domain" description="DUF7683" evidence="1">
    <location>
        <begin position="9"/>
        <end position="83"/>
    </location>
</feature>
<evidence type="ECO:0000259" key="1">
    <source>
        <dbReference type="Pfam" id="PF24731"/>
    </source>
</evidence>
<gene>
    <name evidence="2" type="ORF">SAMN05421647_105285</name>
</gene>
<dbReference type="RefSeq" id="WP_420811651.1">
    <property type="nucleotide sequence ID" value="NZ_FTMN01000005.1"/>
</dbReference>
<organism evidence="2 3">
    <name type="scientific">Marinobacterium stanieri</name>
    <dbReference type="NCBI Taxonomy" id="49186"/>
    <lineage>
        <taxon>Bacteria</taxon>
        <taxon>Pseudomonadati</taxon>
        <taxon>Pseudomonadota</taxon>
        <taxon>Gammaproteobacteria</taxon>
        <taxon>Oceanospirillales</taxon>
        <taxon>Oceanospirillaceae</taxon>
        <taxon>Marinobacterium</taxon>
    </lineage>
</organism>
<dbReference type="Proteomes" id="UP000186895">
    <property type="component" value="Unassembled WGS sequence"/>
</dbReference>
<accession>A0A1N6TE76</accession>
<name>A0A1N6TE76_9GAMM</name>
<dbReference type="EMBL" id="FTMN01000005">
    <property type="protein sequence ID" value="SIQ51564.1"/>
    <property type="molecule type" value="Genomic_DNA"/>
</dbReference>
<reference evidence="3" key="1">
    <citation type="submission" date="2017-01" db="EMBL/GenBank/DDBJ databases">
        <authorList>
            <person name="Varghese N."/>
            <person name="Submissions S."/>
        </authorList>
    </citation>
    <scope>NUCLEOTIDE SEQUENCE [LARGE SCALE GENOMIC DNA]</scope>
    <source>
        <strain evidence="3">DSM 7027</strain>
    </source>
</reference>
<evidence type="ECO:0000313" key="2">
    <source>
        <dbReference type="EMBL" id="SIQ51564.1"/>
    </source>
</evidence>
<proteinExistence type="predicted"/>
<protein>
    <recommendedName>
        <fullName evidence="1">DUF7683 domain-containing protein</fullName>
    </recommendedName>
</protein>
<dbReference type="STRING" id="49186.SAMN05421647_105285"/>
<sequence>MVMNEMEVIRCIAQYSTVSGQLVEEHPLIGFNLLAFQKELSVKEKTNPMYECDSINCVNTGFLRKHLDNEPTWDFKRFRYFLEALPI</sequence>
<evidence type="ECO:0000313" key="3">
    <source>
        <dbReference type="Proteomes" id="UP000186895"/>
    </source>
</evidence>
<keyword evidence="3" id="KW-1185">Reference proteome</keyword>